<organism evidence="2">
    <name type="scientific">Boseongicola sp. SB0664_bin_43</name>
    <dbReference type="NCBI Taxonomy" id="2604844"/>
    <lineage>
        <taxon>Bacteria</taxon>
        <taxon>Pseudomonadati</taxon>
        <taxon>Pseudomonadota</taxon>
        <taxon>Alphaproteobacteria</taxon>
        <taxon>Rhodobacterales</taxon>
        <taxon>Paracoccaceae</taxon>
        <taxon>Boseongicola</taxon>
    </lineage>
</organism>
<comment type="caution">
    <text evidence="2">The sequence shown here is derived from an EMBL/GenBank/DDBJ whole genome shotgun (WGS) entry which is preliminary data.</text>
</comment>
<keyword evidence="1" id="KW-0472">Membrane</keyword>
<name>A0A6B0Y4Q6_9RHOB</name>
<feature type="transmembrane region" description="Helical" evidence="1">
    <location>
        <begin position="68"/>
        <end position="87"/>
    </location>
</feature>
<feature type="transmembrane region" description="Helical" evidence="1">
    <location>
        <begin position="165"/>
        <end position="185"/>
    </location>
</feature>
<protein>
    <submittedName>
        <fullName evidence="2">Cobalamin biosynthesis protein CobQ</fullName>
    </submittedName>
</protein>
<gene>
    <name evidence="2" type="ORF">F4Y60_13025</name>
</gene>
<feature type="transmembrane region" description="Helical" evidence="1">
    <location>
        <begin position="138"/>
        <end position="160"/>
    </location>
</feature>
<evidence type="ECO:0000256" key="1">
    <source>
        <dbReference type="SAM" id="Phobius"/>
    </source>
</evidence>
<reference evidence="2" key="1">
    <citation type="submission" date="2019-09" db="EMBL/GenBank/DDBJ databases">
        <title>Characterisation of the sponge microbiome using genome-centric metagenomics.</title>
        <authorList>
            <person name="Engelberts J.P."/>
            <person name="Robbins S.J."/>
            <person name="De Goeij J.M."/>
            <person name="Aranda M."/>
            <person name="Bell S.C."/>
            <person name="Webster N.S."/>
        </authorList>
    </citation>
    <scope>NUCLEOTIDE SEQUENCE</scope>
    <source>
        <strain evidence="2">SB0664_bin_43</strain>
    </source>
</reference>
<accession>A0A6B0Y4Q6</accession>
<keyword evidence="1" id="KW-0812">Transmembrane</keyword>
<feature type="transmembrane region" description="Helical" evidence="1">
    <location>
        <begin position="92"/>
        <end position="110"/>
    </location>
</feature>
<proteinExistence type="predicted"/>
<dbReference type="AlphaFoldDB" id="A0A6B0Y4Q6"/>
<sequence length="188" mass="20985">MNTPAHLILGAAAFSSPSRKRSFWAAILGALAPDVSLYLMVSVSIFVLGISPNVVFRDYYYSDAWQSVFAVDNSFVLWGIVLVAALLLRRPLALAFASAALLHLALDFPFHTHDARQHFWPISDWVFESSISYWDRHAHAGIVGTFEVALSVVLSILLFLRFRSWVVRGTVIVLLGAELFSSSVWQFL</sequence>
<feature type="transmembrane region" description="Helical" evidence="1">
    <location>
        <begin position="23"/>
        <end position="48"/>
    </location>
</feature>
<dbReference type="EMBL" id="VXRY01000537">
    <property type="protein sequence ID" value="MXY34977.1"/>
    <property type="molecule type" value="Genomic_DNA"/>
</dbReference>
<keyword evidence="1" id="KW-1133">Transmembrane helix</keyword>
<evidence type="ECO:0000313" key="2">
    <source>
        <dbReference type="EMBL" id="MXY34977.1"/>
    </source>
</evidence>